<keyword evidence="2" id="KW-0677">Repeat</keyword>
<evidence type="ECO:0000259" key="3">
    <source>
        <dbReference type="PROSITE" id="PS51746"/>
    </source>
</evidence>
<dbReference type="InterPro" id="IPR003591">
    <property type="entry name" value="Leu-rich_rpt_typical-subtyp"/>
</dbReference>
<proteinExistence type="predicted"/>
<dbReference type="Pfam" id="PF00481">
    <property type="entry name" value="PP2C"/>
    <property type="match status" value="1"/>
</dbReference>
<dbReference type="SMART" id="SM00364">
    <property type="entry name" value="LRR_BAC"/>
    <property type="match status" value="13"/>
</dbReference>
<evidence type="ECO:0000313" key="4">
    <source>
        <dbReference type="EMBL" id="KAK8893467.1"/>
    </source>
</evidence>
<sequence>MGNEESFPNVDANTDVITIKNENLKRIPFTVPPDNEIHAIDLTGNQIESIPDTLKHLISICLSKNGYVKIPKNILDFMVTLSNLQFFDFSGNLIKEIPPQVLQMSKLKKISFLNNKLTEVKNIPNSVEGIELGQNLISSLPTISEKLEILSINYNRIEIIDRDYSNLKKLYINMNQIREIKPNLTFPNLLTLEISKNELKYLPDLSVLAPQLQKIDASVNYIEKFPKLPSTIVEINLTKNNISEIPESIKNLTNLLKLSIEKNIIKNVPVLPPQIQHLLLSLNQITSFSEQSLPNLTQITLSKNRFSSVPAIRDTNLKEYLLFRNWMSDIKVEFISKKITKINLSENRIEAIPDEFFSSLPNLTHLYLAKNQITRFPSTIADSKIVLLSFSQNHIEEFPEKLPNSLHILHCAYCDLKSLPNSIAELPGLKTIDASGNQLKSFIIADKDSITTNVSEDTHESESESELSSSLFPVLEKLFLSSNSMKEFPSNLPLSLRVLDLSMNKIKVLPDDISKRIPNLIDFSLSYNRLEKLPDEFRFSFVTSLKIDHNPSLTAVLDIPLFRKLKNLDICCTRDVSMKNLNLQDTEKTITEIITSDIKYKNENSSIFKFFYPENIGKFVGYSEMCGQRPSMEDAIVIQPNIVDDIDLYAVLDGHNGGTASNFCSSQIIKYFTEPIQVEPEKTTFFSNFRKAKENQKSSPIEKIPTEKFSEEFCSYICKSLQDSLNEIKSKDGTTLAMVLLKKNEVIISHLGDSRVLLIKQSGEVKYVTLDHKPQNQDEIKRILECGGKIINGRLDGIIAMSRSLGDLDVVGLGRQPAITKITLEEDDRWLVLACDGLFDVMTNLEVGAIASTATSPVELSYFYRNVAHSRHSLDNISVISVDISKRIHE</sequence>
<dbReference type="SMART" id="SM00332">
    <property type="entry name" value="PP2Cc"/>
    <property type="match status" value="1"/>
</dbReference>
<keyword evidence="1" id="KW-0433">Leucine-rich repeat</keyword>
<dbReference type="SUPFAM" id="SSF52058">
    <property type="entry name" value="L domain-like"/>
    <property type="match status" value="3"/>
</dbReference>
<dbReference type="PANTHER" id="PTHR47114:SF2">
    <property type="entry name" value="OLIGODENDROCYTE-MYELIN GLYCOPROTEIN"/>
    <property type="match status" value="1"/>
</dbReference>
<protein>
    <recommendedName>
        <fullName evidence="3">PPM-type phosphatase domain-containing protein</fullName>
    </recommendedName>
</protein>
<name>A0ABR2KQP6_9EUKA</name>
<dbReference type="PROSITE" id="PS51450">
    <property type="entry name" value="LRR"/>
    <property type="match status" value="2"/>
</dbReference>
<dbReference type="SMART" id="SM00365">
    <property type="entry name" value="LRR_SD22"/>
    <property type="match status" value="8"/>
</dbReference>
<organism evidence="4 5">
    <name type="scientific">Tritrichomonas musculus</name>
    <dbReference type="NCBI Taxonomy" id="1915356"/>
    <lineage>
        <taxon>Eukaryota</taxon>
        <taxon>Metamonada</taxon>
        <taxon>Parabasalia</taxon>
        <taxon>Tritrichomonadida</taxon>
        <taxon>Tritrichomonadidae</taxon>
        <taxon>Tritrichomonas</taxon>
    </lineage>
</organism>
<dbReference type="Proteomes" id="UP001470230">
    <property type="component" value="Unassembled WGS sequence"/>
</dbReference>
<dbReference type="InterPro" id="IPR036457">
    <property type="entry name" value="PPM-type-like_dom_sf"/>
</dbReference>
<dbReference type="EMBL" id="JAPFFF010000003">
    <property type="protein sequence ID" value="KAK8893467.1"/>
    <property type="molecule type" value="Genomic_DNA"/>
</dbReference>
<dbReference type="InterPro" id="IPR051071">
    <property type="entry name" value="LRR-bact_E3_ubiq_ligases"/>
</dbReference>
<dbReference type="InterPro" id="IPR032675">
    <property type="entry name" value="LRR_dom_sf"/>
</dbReference>
<comment type="caution">
    <text evidence="4">The sequence shown here is derived from an EMBL/GenBank/DDBJ whole genome shotgun (WGS) entry which is preliminary data.</text>
</comment>
<dbReference type="Gene3D" id="3.60.40.10">
    <property type="entry name" value="PPM-type phosphatase domain"/>
    <property type="match status" value="1"/>
</dbReference>
<dbReference type="SMART" id="SM00331">
    <property type="entry name" value="PP2C_SIG"/>
    <property type="match status" value="1"/>
</dbReference>
<evidence type="ECO:0000256" key="1">
    <source>
        <dbReference type="ARBA" id="ARBA00022614"/>
    </source>
</evidence>
<evidence type="ECO:0000256" key="2">
    <source>
        <dbReference type="ARBA" id="ARBA00022737"/>
    </source>
</evidence>
<reference evidence="4 5" key="1">
    <citation type="submission" date="2024-04" db="EMBL/GenBank/DDBJ databases">
        <title>Tritrichomonas musculus Genome.</title>
        <authorList>
            <person name="Alves-Ferreira E."/>
            <person name="Grigg M."/>
            <person name="Lorenzi H."/>
            <person name="Galac M."/>
        </authorList>
    </citation>
    <scope>NUCLEOTIDE SEQUENCE [LARGE SCALE GENOMIC DNA]</scope>
    <source>
        <strain evidence="4 5">EAF2021</strain>
    </source>
</reference>
<dbReference type="Pfam" id="PF13855">
    <property type="entry name" value="LRR_8"/>
    <property type="match status" value="2"/>
</dbReference>
<dbReference type="SMART" id="SM00369">
    <property type="entry name" value="LRR_TYP"/>
    <property type="match status" value="8"/>
</dbReference>
<dbReference type="InterPro" id="IPR001932">
    <property type="entry name" value="PPM-type_phosphatase-like_dom"/>
</dbReference>
<dbReference type="CDD" id="cd00143">
    <property type="entry name" value="PP2Cc"/>
    <property type="match status" value="1"/>
</dbReference>
<evidence type="ECO:0000313" key="5">
    <source>
        <dbReference type="Proteomes" id="UP001470230"/>
    </source>
</evidence>
<gene>
    <name evidence="4" type="ORF">M9Y10_021889</name>
</gene>
<accession>A0ABR2KQP6</accession>
<keyword evidence="5" id="KW-1185">Reference proteome</keyword>
<dbReference type="PANTHER" id="PTHR47114">
    <property type="match status" value="1"/>
</dbReference>
<dbReference type="Gene3D" id="3.80.10.10">
    <property type="entry name" value="Ribonuclease Inhibitor"/>
    <property type="match status" value="3"/>
</dbReference>
<dbReference type="InterPro" id="IPR001611">
    <property type="entry name" value="Leu-rich_rpt"/>
</dbReference>
<dbReference type="PROSITE" id="PS51746">
    <property type="entry name" value="PPM_2"/>
    <property type="match status" value="1"/>
</dbReference>
<dbReference type="SUPFAM" id="SSF81606">
    <property type="entry name" value="PP2C-like"/>
    <property type="match status" value="1"/>
</dbReference>
<feature type="domain" description="PPM-type phosphatase" evidence="3">
    <location>
        <begin position="619"/>
        <end position="884"/>
    </location>
</feature>